<accession>A0AAV3R5G6</accession>
<keyword evidence="1" id="KW-0472">Membrane</keyword>
<keyword evidence="1" id="KW-0812">Transmembrane</keyword>
<dbReference type="AlphaFoldDB" id="A0AAV3R5G6"/>
<protein>
    <submittedName>
        <fullName evidence="2">Uncharacterized protein</fullName>
    </submittedName>
</protein>
<keyword evidence="1" id="KW-1133">Transmembrane helix</keyword>
<feature type="transmembrane region" description="Helical" evidence="1">
    <location>
        <begin position="53"/>
        <end position="74"/>
    </location>
</feature>
<dbReference type="EMBL" id="BAABME010024609">
    <property type="protein sequence ID" value="GAA0170551.1"/>
    <property type="molecule type" value="Genomic_DNA"/>
</dbReference>
<keyword evidence="3" id="KW-1185">Reference proteome</keyword>
<name>A0AAV3R5G6_LITER</name>
<sequence length="211" mass="23582">MTSCSKRGISFPSLISLMRAIHGLEGNCILYHVALGLHHYAFITTTEPDLERLWLGSGGLVACMSEVLNVPALHMLLHMSCMYASLFFMVGLEFYLLSSIVCKGLLLLIYLALDHDPSAESRHLRRHMLLLDLDLGLSWLSVLSDAFIHAFTGPLYFLSFHHGGCLSRGARVCFLAYSIAQDLILFNPLSSLHCVYMSGSSRSRIIWNNME</sequence>
<evidence type="ECO:0000313" key="3">
    <source>
        <dbReference type="Proteomes" id="UP001454036"/>
    </source>
</evidence>
<gene>
    <name evidence="2" type="ORF">LIER_40982</name>
</gene>
<dbReference type="Proteomes" id="UP001454036">
    <property type="component" value="Unassembled WGS sequence"/>
</dbReference>
<feature type="transmembrane region" description="Helical" evidence="1">
    <location>
        <begin position="137"/>
        <end position="158"/>
    </location>
</feature>
<evidence type="ECO:0000313" key="2">
    <source>
        <dbReference type="EMBL" id="GAA0170551.1"/>
    </source>
</evidence>
<evidence type="ECO:0000256" key="1">
    <source>
        <dbReference type="SAM" id="Phobius"/>
    </source>
</evidence>
<proteinExistence type="predicted"/>
<organism evidence="2 3">
    <name type="scientific">Lithospermum erythrorhizon</name>
    <name type="common">Purple gromwell</name>
    <name type="synonym">Lithospermum officinale var. erythrorhizon</name>
    <dbReference type="NCBI Taxonomy" id="34254"/>
    <lineage>
        <taxon>Eukaryota</taxon>
        <taxon>Viridiplantae</taxon>
        <taxon>Streptophyta</taxon>
        <taxon>Embryophyta</taxon>
        <taxon>Tracheophyta</taxon>
        <taxon>Spermatophyta</taxon>
        <taxon>Magnoliopsida</taxon>
        <taxon>eudicotyledons</taxon>
        <taxon>Gunneridae</taxon>
        <taxon>Pentapetalae</taxon>
        <taxon>asterids</taxon>
        <taxon>lamiids</taxon>
        <taxon>Boraginales</taxon>
        <taxon>Boraginaceae</taxon>
        <taxon>Boraginoideae</taxon>
        <taxon>Lithospermeae</taxon>
        <taxon>Lithospermum</taxon>
    </lineage>
</organism>
<feature type="transmembrane region" description="Helical" evidence="1">
    <location>
        <begin position="21"/>
        <end position="41"/>
    </location>
</feature>
<reference evidence="2 3" key="1">
    <citation type="submission" date="2024-01" db="EMBL/GenBank/DDBJ databases">
        <title>The complete chloroplast genome sequence of Lithospermum erythrorhizon: insights into the phylogenetic relationship among Boraginaceae species and the maternal lineages of purple gromwells.</title>
        <authorList>
            <person name="Okada T."/>
            <person name="Watanabe K."/>
        </authorList>
    </citation>
    <scope>NUCLEOTIDE SEQUENCE [LARGE SCALE GENOMIC DNA]</scope>
</reference>
<feature type="transmembrane region" description="Helical" evidence="1">
    <location>
        <begin position="86"/>
        <end position="113"/>
    </location>
</feature>
<comment type="caution">
    <text evidence="2">The sequence shown here is derived from an EMBL/GenBank/DDBJ whole genome shotgun (WGS) entry which is preliminary data.</text>
</comment>